<comment type="caution">
    <text evidence="3">The sequence shown here is derived from an EMBL/GenBank/DDBJ whole genome shotgun (WGS) entry which is preliminary data.</text>
</comment>
<dbReference type="AlphaFoldDB" id="A0AA36M6J5"/>
<protein>
    <recommendedName>
        <fullName evidence="5">BRICHOS domain-containing protein</fullName>
    </recommendedName>
</protein>
<dbReference type="Proteomes" id="UP001176961">
    <property type="component" value="Unassembled WGS sequence"/>
</dbReference>
<proteinExistence type="predicted"/>
<evidence type="ECO:0000313" key="4">
    <source>
        <dbReference type="Proteomes" id="UP001176961"/>
    </source>
</evidence>
<evidence type="ECO:0008006" key="5">
    <source>
        <dbReference type="Google" id="ProtNLM"/>
    </source>
</evidence>
<name>A0AA36M6J5_CYLNA</name>
<keyword evidence="4" id="KW-1185">Reference proteome</keyword>
<reference evidence="3" key="1">
    <citation type="submission" date="2023-07" db="EMBL/GenBank/DDBJ databases">
        <authorList>
            <consortium name="CYATHOMIX"/>
        </authorList>
    </citation>
    <scope>NUCLEOTIDE SEQUENCE</scope>
    <source>
        <strain evidence="3">N/A</strain>
    </source>
</reference>
<feature type="region of interest" description="Disordered" evidence="1">
    <location>
        <begin position="264"/>
        <end position="296"/>
    </location>
</feature>
<organism evidence="3 4">
    <name type="scientific">Cylicocyclus nassatus</name>
    <name type="common">Nematode worm</name>
    <dbReference type="NCBI Taxonomy" id="53992"/>
    <lineage>
        <taxon>Eukaryota</taxon>
        <taxon>Metazoa</taxon>
        <taxon>Ecdysozoa</taxon>
        <taxon>Nematoda</taxon>
        <taxon>Chromadorea</taxon>
        <taxon>Rhabditida</taxon>
        <taxon>Rhabditina</taxon>
        <taxon>Rhabditomorpha</taxon>
        <taxon>Strongyloidea</taxon>
        <taxon>Strongylidae</taxon>
        <taxon>Cylicocyclus</taxon>
    </lineage>
</organism>
<evidence type="ECO:0000256" key="2">
    <source>
        <dbReference type="SAM" id="Phobius"/>
    </source>
</evidence>
<accession>A0AA36M6J5</accession>
<gene>
    <name evidence="3" type="ORF">CYNAS_LOCUS11806</name>
</gene>
<keyword evidence="2" id="KW-0472">Membrane</keyword>
<keyword evidence="2" id="KW-1133">Transmembrane helix</keyword>
<sequence>MDGRPHRSVEQIEVIEHHIVEEGRRPIAGAIGAIGSSGALPPYSTVRRSTESYETRDVPLDRRKLILSKLFVYQVLADLGQQIEVTPTRSQFYSSGQGLDTSASRLYTSGPQLDTSGGSRAGQRVEFGDLSGNTVVNNYGYDVHEIHTSEGGARVVETHGGGPIMETSRLESTRIEEVVERPLPQPPRPANGFARDHMGYIPVAKAPSGVLRTSSQSQVFTVPSPQIARTDSWRQIQQSDHDAFVRKDSYRKMQQSDELMGSVENSKSYAVSGDPQSQTSLVTRSSSHRREEEERGGGWWQRTKDYLTQLYRNTREREFTPRLLASLCCILLLLLLFFILLGIILNALFNTYSVSEFLLYPPVCDDCRRKDPNGYSASLPSSVFVHFYSPQQAHFELRGNSPFKSNSFTAIDFQTGYIAIADHALTDANGRHTVCFIMPLDRSAIPSMDALKEAVSDSDYEIQAHFGWQEFWQFDAEPIEPVAANSKFTDKIEDCTNAKWYFLKQAVHSRDASCSDCYDFCLPDWAVVRKEKYEDQSTIGVRRLDCFRLYVPEWRNFRVETDPSGGHFQYPLASHDTKRDKSGNWVSWVPTNYAQSRTRRRV</sequence>
<dbReference type="EMBL" id="CATQJL010000223">
    <property type="protein sequence ID" value="CAJ0599823.1"/>
    <property type="molecule type" value="Genomic_DNA"/>
</dbReference>
<keyword evidence="2" id="KW-0812">Transmembrane</keyword>
<feature type="transmembrane region" description="Helical" evidence="2">
    <location>
        <begin position="323"/>
        <end position="349"/>
    </location>
</feature>
<evidence type="ECO:0000313" key="3">
    <source>
        <dbReference type="EMBL" id="CAJ0599823.1"/>
    </source>
</evidence>
<evidence type="ECO:0000256" key="1">
    <source>
        <dbReference type="SAM" id="MobiDB-lite"/>
    </source>
</evidence>
<feature type="compositionally biased region" description="Polar residues" evidence="1">
    <location>
        <begin position="264"/>
        <end position="283"/>
    </location>
</feature>